<dbReference type="GO" id="GO:0004857">
    <property type="term" value="F:enzyme inhibitor activity"/>
    <property type="evidence" value="ECO:0007669"/>
    <property type="project" value="InterPro"/>
</dbReference>
<dbReference type="InterPro" id="IPR035513">
    <property type="entry name" value="Invertase/methylesterase_inhib"/>
</dbReference>
<evidence type="ECO:0000256" key="8">
    <source>
        <dbReference type="ARBA" id="ARBA00023085"/>
    </source>
</evidence>
<evidence type="ECO:0000259" key="17">
    <source>
        <dbReference type="SMART" id="SM00856"/>
    </source>
</evidence>
<dbReference type="Pfam" id="PF04043">
    <property type="entry name" value="PMEI"/>
    <property type="match status" value="3"/>
</dbReference>
<sequence>MVDLGRPLLLGVIVLFCVFSSSFSSSEADFLEPECLKVSNYEFTSSVKTIVDVIQQLTSIFSQFGNTFGDSRVSNAVSDCLDLLDASAEQLSWTVSATQNPKGKHNSTGNLSSDLRTWLSAALINQDTCSDGFEGTNSIVKGLVTGGLNQITSLVQDLLTQVNPMFDSKPKKANKAHFPAWMKPRDRKLVQANGVEADAVVAADGTGNFTKIMDAVLAAPEYSMQRYVIYIKKGTYHENVEIKKKRWNIMMIGDGIDATIISGNRSFIDGWTTFRSATFAVSGRGFIARDITFENTAGPEKHQAVALRSDSDLSVFYRCRFRGYQDTLYTHTMRQFFRECHISGTVDFIFGDAAAVFQNCQILAKRGLPNQKNTITAQGRKDPNEPTGFSIQFSNISADSDLVGFENSTYTYLGRPWKLFSRTVILQSYISDAVKPQGWLEWNGDFALDTLFYGEFMNFGPGAGLGSRVKWPGYRTFNDSNQVHNYTVAQFIEGNLWLPSTGHHNNPFLLQQKYIMAASIPKLLLLLSIMVFCRSCFGLGNHSSSPSNNTSKLDTNLSSIRSICKTTPYPETCFDSLKLSISINISPNILTYLLQSLQDAISEAGKVSSLLSTAGSQRNIVEKQRGAIQDCKDLHQITVSSLQRSVSRVQSANSRKIADARAYLSAALTNKNTCLEGLDSASGPLKQTLVDSLTNAYKHVSNSLSMLPKPGSPQGHKNRRLLGFPTWMSRKARRILQSTGDEYDPSEVLTVDVDGTGNFTTITDAINFAPNNSYDRTIIYIKQGIYEENVEVPSNKPNIVLLGDGSDVTIITSNRSMGSGWSTFRSATLAVSAEGFLARDIAIENSAGPENHQAVALRVNADFAGFYMCTINGYQDTLYAHSFRQFYRECDIYGTVDFIFGNAAVVFQGCDVVSKMPMAGQFTVITAQARDSEDENTGISMQNCSILASEELYSNSGSVKSYLGRPWRNYSTTVILESYIDDFIDPAGWKEWSSAKDDQALDTLYYGEYNNYGPGSGTDNRVDWAGYHVMDYDDAYNFTVIEFITGDAWLDSTSFPEKPPFLCLSNIFCLFGGFSIHMAFQDFDEITERRRAAREQRFRKRVITGVVTSFILLAIIAAAAAAFVVYSRAEHGSSNRATSNSASGSPKENKPEPTVSEAEHKVVKLICNATDYKDKCENALIQGMKNYSTTLSHHRTEGYLNTAILSAKKELRQAFNKTKSFKFNNPDEEKAFEDCKVLMDDAMEELEASMSTVKENGTFTNKTPQLKSWLSAVISYQQTCIDGFPEGKTKTDMKKLFEASKEFTSNSLALISEVTSLLSTFQAVGTARNLKEIEQNSLVSLDKDGFPNWIGHEDRRILKVKGDMPTPNVTVSKNGTGDFKTINDALAAIPSKYEGRYVIYVQEGIYDETVIITKKMVNVTMYGDGSQKSIITGRKNFVDGVRTFQTATFVVLGEGFMGKAMGFRNTAGPEKHQAVAARVQADRAIFANCRFEGYQDTLYTQAHRQFYRSCVVAGTIDFIFGDAAVVFQNCMLVVRLPMANQKNIVTAQGRVDKQQTTGIVIHNCRIMADKKLEPEKAKVKTYLGRPWKEYSRTIVMESTIEDLIHPDGWLPWEGEFALKTLYYAEYNNKGPGAKVTNRVNWAGYNVIDKIEAQKFTVENFLQGNDWLNIKGIPVRYTLYT</sequence>
<keyword evidence="16" id="KW-0732">Signal</keyword>
<comment type="pathway">
    <text evidence="2">Glycan metabolism; pectin degradation; 2-dehydro-3-deoxy-D-gluconate from pectin: step 1/5.</text>
</comment>
<feature type="active site" evidence="13">
    <location>
        <position position="1517"/>
    </location>
</feature>
<feature type="domain" description="Pectinesterase inhibitor" evidence="17">
    <location>
        <begin position="26"/>
        <end position="158"/>
    </location>
</feature>
<dbReference type="FunFam" id="1.20.140.40:FF:000022">
    <property type="entry name" value="Pectinesterase"/>
    <property type="match status" value="1"/>
</dbReference>
<evidence type="ECO:0000256" key="3">
    <source>
        <dbReference type="ARBA" id="ARBA00006027"/>
    </source>
</evidence>
<keyword evidence="6" id="KW-0134">Cell wall</keyword>
<evidence type="ECO:0000256" key="6">
    <source>
        <dbReference type="ARBA" id="ARBA00022512"/>
    </source>
</evidence>
<feature type="compositionally biased region" description="Polar residues" evidence="14">
    <location>
        <begin position="1134"/>
        <end position="1146"/>
    </location>
</feature>
<feature type="active site" evidence="13">
    <location>
        <position position="347"/>
    </location>
</feature>
<keyword evidence="8" id="KW-0063">Aspartyl esterase</keyword>
<dbReference type="Gene3D" id="1.20.140.40">
    <property type="entry name" value="Invertase/pectin methylesterase inhibitor family protein"/>
    <property type="match status" value="3"/>
</dbReference>
<dbReference type="CDD" id="cd15799">
    <property type="entry name" value="PMEI-like_4"/>
    <property type="match status" value="1"/>
</dbReference>
<evidence type="ECO:0000256" key="15">
    <source>
        <dbReference type="SAM" id="Phobius"/>
    </source>
</evidence>
<comment type="similarity">
    <text evidence="3">In the N-terminal section; belongs to the PMEI family.</text>
</comment>
<protein>
    <recommendedName>
        <fullName evidence="5">pectinesterase</fullName>
        <ecNumber evidence="5">3.1.1.11</ecNumber>
    </recommendedName>
</protein>
<evidence type="ECO:0000256" key="13">
    <source>
        <dbReference type="PROSITE-ProRule" id="PRU10040"/>
    </source>
</evidence>
<dbReference type="SMART" id="SM00856">
    <property type="entry name" value="PMEI"/>
    <property type="match status" value="3"/>
</dbReference>
<feature type="domain" description="Pectinesterase inhibitor" evidence="17">
    <location>
        <begin position="1158"/>
        <end position="1310"/>
    </location>
</feature>
<dbReference type="InterPro" id="IPR011050">
    <property type="entry name" value="Pectin_lyase_fold/virulence"/>
</dbReference>
<dbReference type="CDD" id="cd15798">
    <property type="entry name" value="PMEI-like_3"/>
    <property type="match status" value="2"/>
</dbReference>
<evidence type="ECO:0000256" key="10">
    <source>
        <dbReference type="ARBA" id="ARBA00023180"/>
    </source>
</evidence>
<dbReference type="InterPro" id="IPR033131">
    <property type="entry name" value="Pectinesterase_Asp_AS"/>
</dbReference>
<keyword evidence="15" id="KW-0472">Membrane</keyword>
<dbReference type="FunFam" id="1.20.140.40:FF:000001">
    <property type="entry name" value="Pectinesterase"/>
    <property type="match status" value="1"/>
</dbReference>
<gene>
    <name evidence="18" type="ORF">F8388_003672</name>
</gene>
<comment type="similarity">
    <text evidence="4">In the C-terminal section; belongs to the pectinesterase family.</text>
</comment>
<dbReference type="SUPFAM" id="SSF101148">
    <property type="entry name" value="Plant invertase/pectin methylesterase inhibitor"/>
    <property type="match status" value="3"/>
</dbReference>
<keyword evidence="6" id="KW-0964">Secreted</keyword>
<evidence type="ECO:0000256" key="5">
    <source>
        <dbReference type="ARBA" id="ARBA00013229"/>
    </source>
</evidence>
<evidence type="ECO:0000256" key="2">
    <source>
        <dbReference type="ARBA" id="ARBA00005184"/>
    </source>
</evidence>
<evidence type="ECO:0000256" key="16">
    <source>
        <dbReference type="SAM" id="SignalP"/>
    </source>
</evidence>
<feature type="region of interest" description="Disordered" evidence="14">
    <location>
        <begin position="1133"/>
        <end position="1157"/>
    </location>
</feature>
<evidence type="ECO:0000256" key="4">
    <source>
        <dbReference type="ARBA" id="ARBA00007786"/>
    </source>
</evidence>
<dbReference type="GO" id="GO:0045490">
    <property type="term" value="P:pectin catabolic process"/>
    <property type="evidence" value="ECO:0007669"/>
    <property type="project" value="UniProtKB-UniPathway"/>
</dbReference>
<reference evidence="18 19" key="1">
    <citation type="journal article" date="2020" name="bioRxiv">
        <title>Sequence and annotation of 42 cannabis genomes reveals extensive copy number variation in cannabinoid synthesis and pathogen resistance genes.</title>
        <authorList>
            <person name="Mckernan K.J."/>
            <person name="Helbert Y."/>
            <person name="Kane L.T."/>
            <person name="Ebling H."/>
            <person name="Zhang L."/>
            <person name="Liu B."/>
            <person name="Eaton Z."/>
            <person name="Mclaughlin S."/>
            <person name="Kingan S."/>
            <person name="Baybayan P."/>
            <person name="Concepcion G."/>
            <person name="Jordan M."/>
            <person name="Riva A."/>
            <person name="Barbazuk W."/>
            <person name="Harkins T."/>
        </authorList>
    </citation>
    <scope>NUCLEOTIDE SEQUENCE [LARGE SCALE GENOMIC DNA]</scope>
    <source>
        <strain evidence="19">cv. Jamaican Lion 4</strain>
        <tissue evidence="18">Leaf</tissue>
    </source>
</reference>
<dbReference type="InterPro" id="IPR006501">
    <property type="entry name" value="Pectinesterase_inhib_dom"/>
</dbReference>
<evidence type="ECO:0000313" key="18">
    <source>
        <dbReference type="EMBL" id="KAF4366434.1"/>
    </source>
</evidence>
<evidence type="ECO:0000256" key="1">
    <source>
        <dbReference type="ARBA" id="ARBA00004191"/>
    </source>
</evidence>
<proteinExistence type="inferred from homology"/>
<comment type="subcellular location">
    <subcellularLocation>
        <location evidence="1">Secreted</location>
        <location evidence="1">Cell wall</location>
    </subcellularLocation>
</comment>
<dbReference type="EMBL" id="JAATIP010000150">
    <property type="protein sequence ID" value="KAF4366434.1"/>
    <property type="molecule type" value="Genomic_DNA"/>
</dbReference>
<dbReference type="Gene3D" id="2.160.20.10">
    <property type="entry name" value="Single-stranded right-handed beta-helix, Pectin lyase-like"/>
    <property type="match status" value="3"/>
</dbReference>
<comment type="caution">
    <text evidence="18">The sequence shown here is derived from an EMBL/GenBank/DDBJ whole genome shotgun (WGS) entry which is preliminary data.</text>
</comment>
<dbReference type="InterPro" id="IPR000070">
    <property type="entry name" value="Pectinesterase_cat"/>
</dbReference>
<dbReference type="NCBIfam" id="TIGR01614">
    <property type="entry name" value="PME_inhib"/>
    <property type="match status" value="2"/>
</dbReference>
<organism evidence="18 19">
    <name type="scientific">Cannabis sativa</name>
    <name type="common">Hemp</name>
    <name type="synonym">Marijuana</name>
    <dbReference type="NCBI Taxonomy" id="3483"/>
    <lineage>
        <taxon>Eukaryota</taxon>
        <taxon>Viridiplantae</taxon>
        <taxon>Streptophyta</taxon>
        <taxon>Embryophyta</taxon>
        <taxon>Tracheophyta</taxon>
        <taxon>Spermatophyta</taxon>
        <taxon>Magnoliopsida</taxon>
        <taxon>eudicotyledons</taxon>
        <taxon>Gunneridae</taxon>
        <taxon>Pentapetalae</taxon>
        <taxon>rosids</taxon>
        <taxon>fabids</taxon>
        <taxon>Rosales</taxon>
        <taxon>Cannabaceae</taxon>
        <taxon>Cannabis</taxon>
    </lineage>
</organism>
<dbReference type="PROSITE" id="PS00503">
    <property type="entry name" value="PECTINESTERASE_2"/>
    <property type="match status" value="3"/>
</dbReference>
<dbReference type="PANTHER" id="PTHR31707">
    <property type="entry name" value="PECTINESTERASE"/>
    <property type="match status" value="1"/>
</dbReference>
<comment type="function">
    <text evidence="12">Acts in the modification of cell walls via demethylesterification of cell wall pectin.</text>
</comment>
<feature type="compositionally biased region" description="Basic and acidic residues" evidence="14">
    <location>
        <begin position="1147"/>
        <end position="1157"/>
    </location>
</feature>
<feature type="transmembrane region" description="Helical" evidence="15">
    <location>
        <begin position="1059"/>
        <end position="1080"/>
    </location>
</feature>
<evidence type="ECO:0000256" key="12">
    <source>
        <dbReference type="ARBA" id="ARBA00057335"/>
    </source>
</evidence>
<evidence type="ECO:0000256" key="14">
    <source>
        <dbReference type="SAM" id="MobiDB-lite"/>
    </source>
</evidence>
<feature type="domain" description="Pectinesterase inhibitor" evidence="17">
    <location>
        <begin position="555"/>
        <end position="706"/>
    </location>
</feature>
<evidence type="ECO:0000256" key="9">
    <source>
        <dbReference type="ARBA" id="ARBA00023157"/>
    </source>
</evidence>
<accession>A0A7J6F6V0</accession>
<feature type="transmembrane region" description="Helical" evidence="15">
    <location>
        <begin position="1101"/>
        <end position="1126"/>
    </location>
</feature>
<feature type="chain" id="PRO_5029855842" description="pectinesterase" evidence="16">
    <location>
        <begin position="29"/>
        <end position="1680"/>
    </location>
</feature>
<keyword evidence="7" id="KW-0378">Hydrolase</keyword>
<evidence type="ECO:0000313" key="19">
    <source>
        <dbReference type="Proteomes" id="UP000525078"/>
    </source>
</evidence>
<dbReference type="InterPro" id="IPR012334">
    <property type="entry name" value="Pectin_lyas_fold"/>
</dbReference>
<keyword evidence="9" id="KW-1015">Disulfide bond</keyword>
<dbReference type="SUPFAM" id="SSF51126">
    <property type="entry name" value="Pectin lyase-like"/>
    <property type="match status" value="3"/>
</dbReference>
<evidence type="ECO:0000256" key="11">
    <source>
        <dbReference type="ARBA" id="ARBA00047928"/>
    </source>
</evidence>
<dbReference type="GO" id="GO:0030599">
    <property type="term" value="F:pectinesterase activity"/>
    <property type="evidence" value="ECO:0007669"/>
    <property type="project" value="UniProtKB-EC"/>
</dbReference>
<dbReference type="FunFam" id="2.160.20.10:FF:000001">
    <property type="entry name" value="Pectinesterase"/>
    <property type="match status" value="3"/>
</dbReference>
<feature type="signal peptide" evidence="16">
    <location>
        <begin position="1"/>
        <end position="28"/>
    </location>
</feature>
<keyword evidence="10" id="KW-0325">Glycoprotein</keyword>
<dbReference type="EC" id="3.1.1.11" evidence="5"/>
<name>A0A7J6F6V0_CANSA</name>
<feature type="active site" evidence="13">
    <location>
        <position position="897"/>
    </location>
</feature>
<evidence type="ECO:0000256" key="7">
    <source>
        <dbReference type="ARBA" id="ARBA00022801"/>
    </source>
</evidence>
<keyword evidence="15" id="KW-0812">Transmembrane</keyword>
<keyword evidence="15" id="KW-1133">Transmembrane helix</keyword>
<dbReference type="Proteomes" id="UP000525078">
    <property type="component" value="Unassembled WGS sequence"/>
</dbReference>
<dbReference type="GO" id="GO:0042545">
    <property type="term" value="P:cell wall modification"/>
    <property type="evidence" value="ECO:0007669"/>
    <property type="project" value="InterPro"/>
</dbReference>
<dbReference type="UniPathway" id="UPA00545">
    <property type="reaction ID" value="UER00823"/>
</dbReference>
<comment type="catalytic activity">
    <reaction evidence="11">
        <text>[(1-&gt;4)-alpha-D-galacturonosyl methyl ester](n) + n H2O = [(1-&gt;4)-alpha-D-galacturonosyl](n) + n methanol + n H(+)</text>
        <dbReference type="Rhea" id="RHEA:22380"/>
        <dbReference type="Rhea" id="RHEA-COMP:14570"/>
        <dbReference type="Rhea" id="RHEA-COMP:14573"/>
        <dbReference type="ChEBI" id="CHEBI:15377"/>
        <dbReference type="ChEBI" id="CHEBI:15378"/>
        <dbReference type="ChEBI" id="CHEBI:17790"/>
        <dbReference type="ChEBI" id="CHEBI:140522"/>
        <dbReference type="ChEBI" id="CHEBI:140523"/>
        <dbReference type="EC" id="3.1.1.11"/>
    </reaction>
</comment>
<dbReference type="Pfam" id="PF01095">
    <property type="entry name" value="Pectinesterase"/>
    <property type="match status" value="3"/>
</dbReference>